<dbReference type="Proteomes" id="UP001629058">
    <property type="component" value="Unassembled WGS sequence"/>
</dbReference>
<proteinExistence type="predicted"/>
<feature type="transmembrane region" description="Helical" evidence="1">
    <location>
        <begin position="33"/>
        <end position="52"/>
    </location>
</feature>
<keyword evidence="1" id="KW-0472">Membrane</keyword>
<sequence>MKFFIRYFSVVILFLILILQTQMYSDFTASKSNIIILPTLIILITINVIFLYVNQKNNSTTTHIILLILVILFGINLFFNIKQSEKQVQMKLYVPHNFMLKQIGYEVKLFKDNTFEINEYWHGESRHYFGKYLLEQNKLLLLDEKIEEKTDYQITNQYQFNSKMRRFKSLEVGFQDLRQH</sequence>
<protein>
    <submittedName>
        <fullName evidence="2">Uncharacterized protein</fullName>
    </submittedName>
</protein>
<dbReference type="EMBL" id="JBELPY010000001">
    <property type="protein sequence ID" value="MFL9833071.1"/>
    <property type="molecule type" value="Genomic_DNA"/>
</dbReference>
<organism evidence="2 3">
    <name type="scientific">Chryseobacterium terrae</name>
    <dbReference type="NCBI Taxonomy" id="3163299"/>
    <lineage>
        <taxon>Bacteria</taxon>
        <taxon>Pseudomonadati</taxon>
        <taxon>Bacteroidota</taxon>
        <taxon>Flavobacteriia</taxon>
        <taxon>Flavobacteriales</taxon>
        <taxon>Weeksellaceae</taxon>
        <taxon>Chryseobacterium group</taxon>
        <taxon>Chryseobacterium</taxon>
    </lineage>
</organism>
<evidence type="ECO:0000256" key="1">
    <source>
        <dbReference type="SAM" id="Phobius"/>
    </source>
</evidence>
<accession>A0ABW8Y109</accession>
<evidence type="ECO:0000313" key="3">
    <source>
        <dbReference type="Proteomes" id="UP001629058"/>
    </source>
</evidence>
<evidence type="ECO:0000313" key="2">
    <source>
        <dbReference type="EMBL" id="MFL9833071.1"/>
    </source>
</evidence>
<feature type="transmembrane region" description="Helical" evidence="1">
    <location>
        <begin position="64"/>
        <end position="81"/>
    </location>
</feature>
<name>A0ABW8Y109_9FLAO</name>
<reference evidence="2 3" key="1">
    <citation type="submission" date="2024-06" db="EMBL/GenBank/DDBJ databases">
        <authorList>
            <person name="Kaempfer P."/>
            <person name="Viver T."/>
        </authorList>
    </citation>
    <scope>NUCLEOTIDE SEQUENCE [LARGE SCALE GENOMIC DNA]</scope>
    <source>
        <strain evidence="2 3">ST-37</strain>
    </source>
</reference>
<keyword evidence="1" id="KW-1133">Transmembrane helix</keyword>
<comment type="caution">
    <text evidence="2">The sequence shown here is derived from an EMBL/GenBank/DDBJ whole genome shotgun (WGS) entry which is preliminary data.</text>
</comment>
<keyword evidence="3" id="KW-1185">Reference proteome</keyword>
<gene>
    <name evidence="2" type="ORF">ABS765_03400</name>
</gene>
<keyword evidence="1" id="KW-0812">Transmembrane</keyword>
<dbReference type="RefSeq" id="WP_408087545.1">
    <property type="nucleotide sequence ID" value="NZ_JBELPY010000001.1"/>
</dbReference>